<dbReference type="SUPFAM" id="SSF56300">
    <property type="entry name" value="Metallo-dependent phosphatases"/>
    <property type="match status" value="1"/>
</dbReference>
<evidence type="ECO:0000256" key="1">
    <source>
        <dbReference type="ARBA" id="ARBA00005662"/>
    </source>
</evidence>
<evidence type="ECO:0000256" key="2">
    <source>
        <dbReference type="SAM" id="MobiDB-lite"/>
    </source>
</evidence>
<dbReference type="Proteomes" id="UP001325479">
    <property type="component" value="Chromosome"/>
</dbReference>
<feature type="region of interest" description="Disordered" evidence="2">
    <location>
        <begin position="1"/>
        <end position="24"/>
    </location>
</feature>
<evidence type="ECO:0000313" key="5">
    <source>
        <dbReference type="Proteomes" id="UP001325479"/>
    </source>
</evidence>
<accession>A0ABZ0WJT6</accession>
<organism evidence="4 5">
    <name type="scientific">Paraburkholderia kururiensis</name>
    <dbReference type="NCBI Taxonomy" id="984307"/>
    <lineage>
        <taxon>Bacteria</taxon>
        <taxon>Pseudomonadati</taxon>
        <taxon>Pseudomonadota</taxon>
        <taxon>Betaproteobacteria</taxon>
        <taxon>Burkholderiales</taxon>
        <taxon>Burkholderiaceae</taxon>
        <taxon>Paraburkholderia</taxon>
    </lineage>
</organism>
<feature type="compositionally biased region" description="Basic residues" evidence="2">
    <location>
        <begin position="1"/>
        <end position="18"/>
    </location>
</feature>
<keyword evidence="5" id="KW-1185">Reference proteome</keyword>
<name>A0ABZ0WJT6_9BURK</name>
<feature type="compositionally biased region" description="Basic and acidic residues" evidence="2">
    <location>
        <begin position="182"/>
        <end position="195"/>
    </location>
</feature>
<comment type="similarity">
    <text evidence="1">Belongs to the CapA family.</text>
</comment>
<gene>
    <name evidence="4" type="ORF">U0042_26650</name>
</gene>
<evidence type="ECO:0000259" key="3">
    <source>
        <dbReference type="Pfam" id="PF09587"/>
    </source>
</evidence>
<evidence type="ECO:0000313" key="4">
    <source>
        <dbReference type="EMBL" id="WQD77586.1"/>
    </source>
</evidence>
<dbReference type="InterPro" id="IPR052169">
    <property type="entry name" value="CW_Biosynth-Accessory"/>
</dbReference>
<protein>
    <submittedName>
        <fullName evidence="4">CapA family protein</fullName>
    </submittedName>
</protein>
<feature type="domain" description="Capsule synthesis protein CapA" evidence="3">
    <location>
        <begin position="12"/>
        <end position="55"/>
    </location>
</feature>
<dbReference type="InterPro" id="IPR029052">
    <property type="entry name" value="Metallo-depent_PP-like"/>
</dbReference>
<dbReference type="PANTHER" id="PTHR33393">
    <property type="entry name" value="POLYGLUTAMINE SYNTHESIS ACCESSORY PROTEIN RV0574C-RELATED"/>
    <property type="match status" value="1"/>
</dbReference>
<dbReference type="RefSeq" id="WP_269814046.1">
    <property type="nucleotide sequence ID" value="NZ_CP139965.1"/>
</dbReference>
<sequence length="195" mass="21155">MPRRARRAGAARAARAHRQSGADVIHGHSSRHLRAIEVYRGKPVFYGCGDFLDDYEGIPGHAPYRPDLTLMYFPVLDAATGLLGGPEAVPMRIRHVRLAHALDEDVAWLRETLAQQGERFGVRVERIERAEGEENVLGAGKSERQPLQWALEGASVAASATRLKPPGGCAGTGRTAPRAAGCRRESGIDRTSARS</sequence>
<dbReference type="EMBL" id="CP139965">
    <property type="protein sequence ID" value="WQD77586.1"/>
    <property type="molecule type" value="Genomic_DNA"/>
</dbReference>
<dbReference type="PANTHER" id="PTHR33393:SF11">
    <property type="entry name" value="POLYGLUTAMINE SYNTHESIS ACCESSORY PROTEIN RV0574C-RELATED"/>
    <property type="match status" value="1"/>
</dbReference>
<proteinExistence type="inferred from homology"/>
<reference evidence="4 5" key="1">
    <citation type="submission" date="2023-12" db="EMBL/GenBank/DDBJ databases">
        <title>Genome sequencing and assembly of bacterial species from a model synthetic community.</title>
        <authorList>
            <person name="Hogle S.L."/>
        </authorList>
    </citation>
    <scope>NUCLEOTIDE SEQUENCE [LARGE SCALE GENOMIC DNA]</scope>
    <source>
        <strain evidence="4 5">HAMBI 2494</strain>
    </source>
</reference>
<dbReference type="InterPro" id="IPR019079">
    <property type="entry name" value="Capsule_synth_CapA"/>
</dbReference>
<dbReference type="Pfam" id="PF09587">
    <property type="entry name" value="PGA_cap"/>
    <property type="match status" value="1"/>
</dbReference>
<feature type="region of interest" description="Disordered" evidence="2">
    <location>
        <begin position="158"/>
        <end position="195"/>
    </location>
</feature>